<dbReference type="InterPro" id="IPR029052">
    <property type="entry name" value="Metallo-depent_PP-like"/>
</dbReference>
<accession>A0A7C5U9N0</accession>
<dbReference type="PANTHER" id="PTHR30337:SF0">
    <property type="entry name" value="NUCLEASE SBCCD SUBUNIT D"/>
    <property type="match status" value="1"/>
</dbReference>
<feature type="domain" description="Calcineurin-like phosphoesterase" evidence="4">
    <location>
        <begin position="4"/>
        <end position="191"/>
    </location>
</feature>
<dbReference type="InterPro" id="IPR041796">
    <property type="entry name" value="Mre11_N"/>
</dbReference>
<evidence type="ECO:0000313" key="5">
    <source>
        <dbReference type="EMBL" id="HHR40606.1"/>
    </source>
</evidence>
<sequence>MTLVAHLADIHLGYRQYGLAEREQDIYESFEETVEKILEEHAKTVVISGDLFHSPRPPIRALYVAKKCFEKLSTHGVRIFCVLGDHDIPRRIGEWNPVAFFKDWLLTHVNGQVVEFDQDGVKTVLAGLDKPPLVAVERARQKLEEMSRKASGLEGRKILITHVPLRGSADDLSVDSLPSGFDYYALGHEHIRKVMKKSGGVAAYPGSIEILSRDEIPVWTKDGKGFYLVDLTSPELEPTPIDLKHVRPQAVYEVHLSQPLTEILEWVSSQSKKPIVHLNVKDSDVDAKKLREVIDLLRSHGCLEIRYRRAVAETVVSFEQLLGRGQPAFDIEAIIKQSISQAQLSQEETELTVTIYKIFHNEGEQALKEYILKRARK</sequence>
<keyword evidence="2" id="KW-0378">Hydrolase</keyword>
<dbReference type="SUPFAM" id="SSF56300">
    <property type="entry name" value="Metallo-dependent phosphatases"/>
    <property type="match status" value="1"/>
</dbReference>
<dbReference type="CDD" id="cd00840">
    <property type="entry name" value="MPP_Mre11_N"/>
    <property type="match status" value="1"/>
</dbReference>
<organism evidence="5">
    <name type="scientific">Caldiarchaeum subterraneum</name>
    <dbReference type="NCBI Taxonomy" id="311458"/>
    <lineage>
        <taxon>Archaea</taxon>
        <taxon>Nitrososphaerota</taxon>
        <taxon>Candidatus Caldarchaeales</taxon>
        <taxon>Candidatus Caldarchaeaceae</taxon>
        <taxon>Candidatus Caldarchaeum</taxon>
    </lineage>
</organism>
<evidence type="ECO:0000256" key="3">
    <source>
        <dbReference type="ARBA" id="ARBA00022839"/>
    </source>
</evidence>
<dbReference type="PANTHER" id="PTHR30337">
    <property type="entry name" value="COMPONENT OF ATP-DEPENDENT DSDNA EXONUCLEASE"/>
    <property type="match status" value="1"/>
</dbReference>
<proteinExistence type="predicted"/>
<evidence type="ECO:0000259" key="4">
    <source>
        <dbReference type="Pfam" id="PF00149"/>
    </source>
</evidence>
<evidence type="ECO:0000256" key="2">
    <source>
        <dbReference type="ARBA" id="ARBA00022801"/>
    </source>
</evidence>
<dbReference type="Gene3D" id="3.60.21.10">
    <property type="match status" value="1"/>
</dbReference>
<dbReference type="EMBL" id="DRXS01000116">
    <property type="protein sequence ID" value="HHR40606.1"/>
    <property type="molecule type" value="Genomic_DNA"/>
</dbReference>
<dbReference type="AlphaFoldDB" id="A0A7C5U9N0"/>
<gene>
    <name evidence="5" type="ORF">ENM42_02125</name>
</gene>
<dbReference type="InterPro" id="IPR050535">
    <property type="entry name" value="DNA_Repair-Maintenance_Comp"/>
</dbReference>
<protein>
    <submittedName>
        <fullName evidence="5">DNA repair exonuclease</fullName>
    </submittedName>
</protein>
<evidence type="ECO:0000256" key="1">
    <source>
        <dbReference type="ARBA" id="ARBA00022722"/>
    </source>
</evidence>
<dbReference type="InterPro" id="IPR004843">
    <property type="entry name" value="Calcineurin-like_PHP"/>
</dbReference>
<reference evidence="5" key="1">
    <citation type="journal article" date="2020" name="mSystems">
        <title>Genome- and Community-Level Interaction Insights into Carbon Utilization and Element Cycling Functions of Hydrothermarchaeota in Hydrothermal Sediment.</title>
        <authorList>
            <person name="Zhou Z."/>
            <person name="Liu Y."/>
            <person name="Xu W."/>
            <person name="Pan J."/>
            <person name="Luo Z.H."/>
            <person name="Li M."/>
        </authorList>
    </citation>
    <scope>NUCLEOTIDE SEQUENCE [LARGE SCALE GENOMIC DNA]</scope>
    <source>
        <strain evidence="5">SpSt-1084</strain>
    </source>
</reference>
<keyword evidence="3 5" id="KW-0269">Exonuclease</keyword>
<comment type="caution">
    <text evidence="5">The sequence shown here is derived from an EMBL/GenBank/DDBJ whole genome shotgun (WGS) entry which is preliminary data.</text>
</comment>
<dbReference type="Pfam" id="PF00149">
    <property type="entry name" value="Metallophos"/>
    <property type="match status" value="1"/>
</dbReference>
<keyword evidence="1" id="KW-0540">Nuclease</keyword>
<name>A0A7C5U9N0_CALS0</name>
<dbReference type="GO" id="GO:0004527">
    <property type="term" value="F:exonuclease activity"/>
    <property type="evidence" value="ECO:0007669"/>
    <property type="project" value="UniProtKB-KW"/>
</dbReference>